<sequence length="130" mass="15473">MFSVGEDFEVMIDDVNEYFNCIANLTIKGKEYIIAENEEGTKRAFLCDSNDDEIIVLAEDEEEDILNIWEEDYYGADKDYMFWNEEFEEYDKPTKEDLEYDESEPDDIHEVDDLDESEEDLEDFIENLLD</sequence>
<dbReference type="AlphaFoldDB" id="D1AIU7"/>
<accession>D1AIU7</accession>
<keyword evidence="3" id="KW-1185">Reference proteome</keyword>
<evidence type="ECO:0008006" key="4">
    <source>
        <dbReference type="Google" id="ProtNLM"/>
    </source>
</evidence>
<feature type="region of interest" description="Disordered" evidence="1">
    <location>
        <begin position="92"/>
        <end position="119"/>
    </location>
</feature>
<reference evidence="3" key="1">
    <citation type="submission" date="2009-09" db="EMBL/GenBank/DDBJ databases">
        <title>The complete chromosome of Sebaldella termitidis ATCC 33386.</title>
        <authorList>
            <consortium name="US DOE Joint Genome Institute (JGI-PGF)"/>
            <person name="Lucas S."/>
            <person name="Copeland A."/>
            <person name="Lapidus A."/>
            <person name="Glavina del Rio T."/>
            <person name="Dalin E."/>
            <person name="Tice H."/>
            <person name="Bruce D."/>
            <person name="Goodwin L."/>
            <person name="Pitluck S."/>
            <person name="Kyrpides N."/>
            <person name="Mavromatis K."/>
            <person name="Ivanova N."/>
            <person name="Mikhailova N."/>
            <person name="Sims D."/>
            <person name="Meincke L."/>
            <person name="Brettin T."/>
            <person name="Detter J.C."/>
            <person name="Han C."/>
            <person name="Larimer F."/>
            <person name="Land M."/>
            <person name="Hauser L."/>
            <person name="Markowitz V."/>
            <person name="Cheng J.F."/>
            <person name="Hugenholtz P."/>
            <person name="Woyke T."/>
            <person name="Wu D."/>
            <person name="Eisen J.A."/>
        </authorList>
    </citation>
    <scope>NUCLEOTIDE SEQUENCE [LARGE SCALE GENOMIC DNA]</scope>
    <source>
        <strain evidence="3">ATCC 33386 / NCTC 11300</strain>
    </source>
</reference>
<evidence type="ECO:0000313" key="3">
    <source>
        <dbReference type="Proteomes" id="UP000000845"/>
    </source>
</evidence>
<evidence type="ECO:0000256" key="1">
    <source>
        <dbReference type="SAM" id="MobiDB-lite"/>
    </source>
</evidence>
<dbReference type="EMBL" id="CP001739">
    <property type="protein sequence ID" value="ACZ06909.1"/>
    <property type="molecule type" value="Genomic_DNA"/>
</dbReference>
<dbReference type="STRING" id="526218.Sterm_0021"/>
<dbReference type="KEGG" id="str:Sterm_0021"/>
<dbReference type="eggNOG" id="ENOG5033MS2">
    <property type="taxonomic scope" value="Bacteria"/>
</dbReference>
<proteinExistence type="predicted"/>
<name>D1AIU7_SEBTE</name>
<feature type="compositionally biased region" description="Acidic residues" evidence="1">
    <location>
        <begin position="98"/>
        <end position="119"/>
    </location>
</feature>
<organism evidence="2 3">
    <name type="scientific">Sebaldella termitidis (strain ATCC 33386 / NCTC 11300)</name>
    <dbReference type="NCBI Taxonomy" id="526218"/>
    <lineage>
        <taxon>Bacteria</taxon>
        <taxon>Fusobacteriati</taxon>
        <taxon>Fusobacteriota</taxon>
        <taxon>Fusobacteriia</taxon>
        <taxon>Fusobacteriales</taxon>
        <taxon>Leptotrichiaceae</taxon>
        <taxon>Sebaldella</taxon>
    </lineage>
</organism>
<dbReference type="HOGENOM" id="CLU_1936653_0_0_0"/>
<dbReference type="Proteomes" id="UP000000845">
    <property type="component" value="Chromosome"/>
</dbReference>
<dbReference type="RefSeq" id="WP_012859509.1">
    <property type="nucleotide sequence ID" value="NC_013517.1"/>
</dbReference>
<gene>
    <name evidence="2" type="ordered locus">Sterm_0021</name>
</gene>
<reference evidence="2 3" key="2">
    <citation type="journal article" date="2010" name="Stand. Genomic Sci.">
        <title>Complete genome sequence of Sebaldella termitidis type strain (NCTC 11300).</title>
        <authorList>
            <person name="Harmon-Smith M."/>
            <person name="Celia L."/>
            <person name="Chertkov O."/>
            <person name="Lapidus A."/>
            <person name="Copeland A."/>
            <person name="Glavina Del Rio T."/>
            <person name="Nolan M."/>
            <person name="Lucas S."/>
            <person name="Tice H."/>
            <person name="Cheng J.F."/>
            <person name="Han C."/>
            <person name="Detter J.C."/>
            <person name="Bruce D."/>
            <person name="Goodwin L."/>
            <person name="Pitluck S."/>
            <person name="Pati A."/>
            <person name="Liolios K."/>
            <person name="Ivanova N."/>
            <person name="Mavromatis K."/>
            <person name="Mikhailova N."/>
            <person name="Chen A."/>
            <person name="Palaniappan K."/>
            <person name="Land M."/>
            <person name="Hauser L."/>
            <person name="Chang Y.J."/>
            <person name="Jeffries C.D."/>
            <person name="Brettin T."/>
            <person name="Goker M."/>
            <person name="Beck B."/>
            <person name="Bristow J."/>
            <person name="Eisen J.A."/>
            <person name="Markowitz V."/>
            <person name="Hugenholtz P."/>
            <person name="Kyrpides N.C."/>
            <person name="Klenk H.P."/>
            <person name="Chen F."/>
        </authorList>
    </citation>
    <scope>NUCLEOTIDE SEQUENCE [LARGE SCALE GENOMIC DNA]</scope>
    <source>
        <strain evidence="3">ATCC 33386 / NCTC 11300</strain>
    </source>
</reference>
<evidence type="ECO:0000313" key="2">
    <source>
        <dbReference type="EMBL" id="ACZ06909.1"/>
    </source>
</evidence>
<protein>
    <recommendedName>
        <fullName evidence="4">DUF1292 domain-containing protein</fullName>
    </recommendedName>
</protein>